<geneLocation type="chloroplast" evidence="17"/>
<dbReference type="EC" id="7.1.1.-" evidence="14"/>
<reference evidence="17" key="2">
    <citation type="journal article" date="2018" name="Conserv Genet Resour">
        <title>The complete chloroplast genome sequence of an endangered mangrove tree Lumnitzera littorea (Combretaceae).</title>
        <authorList>
            <person name="Zhou Q.-J."/>
            <person name="Chen Y.-M."/>
            <person name="Wu W."/>
            <person name="Zhou R.-C."/>
            <person name="Zhang Y."/>
        </authorList>
    </citation>
    <scope>NUCLEOTIDE SEQUENCE</scope>
</reference>
<organism evidence="17">
    <name type="scientific">Lumnitzera littorea</name>
    <dbReference type="NCBI Taxonomy" id="99437"/>
    <lineage>
        <taxon>Eukaryota</taxon>
        <taxon>Viridiplantae</taxon>
        <taxon>Streptophyta</taxon>
        <taxon>Embryophyta</taxon>
        <taxon>Tracheophyta</taxon>
        <taxon>Spermatophyta</taxon>
        <taxon>Magnoliopsida</taxon>
        <taxon>eudicotyledons</taxon>
        <taxon>Gunneridae</taxon>
        <taxon>Pentapetalae</taxon>
        <taxon>rosids</taxon>
        <taxon>malvids</taxon>
        <taxon>Myrtales</taxon>
        <taxon>Combretaceae</taxon>
        <taxon>Lumnitzera</taxon>
    </lineage>
</organism>
<accession>A0A385KEH9</accession>
<keyword evidence="13 14" id="KW-0472">Membrane</keyword>
<proteinExistence type="inferred from homology"/>
<comment type="subunit">
    <text evidence="14">NDH is composed of at least 16 different subunits, 5 of which are encoded in the nucleus.</text>
</comment>
<comment type="function">
    <text evidence="14">NDH shuttles electrons from NAD(P)H:plastoquinone, via FMN and iron-sulfur (Fe-S) centers, to quinones in the photosynthetic chain and possibly in a chloroplast respiratory chain. The immediate electron acceptor for the enzyme in this species is believed to be plastoquinone. Couples the redox reaction to proton translocation, and thus conserves the redox energy in a proton gradient.</text>
</comment>
<feature type="transmembrane region" description="Helical" evidence="14">
    <location>
        <begin position="348"/>
        <end position="372"/>
    </location>
</feature>
<keyword evidence="8 14" id="KW-0618">Plastoquinone</keyword>
<dbReference type="NCBIfam" id="NF002701">
    <property type="entry name" value="PRK02504.1"/>
    <property type="match status" value="1"/>
</dbReference>
<evidence type="ECO:0000256" key="1">
    <source>
        <dbReference type="ARBA" id="ARBA00004141"/>
    </source>
</evidence>
<keyword evidence="3 17" id="KW-0150">Chloroplast</keyword>
<dbReference type="GO" id="GO:0042773">
    <property type="term" value="P:ATP synthesis coupled electron transport"/>
    <property type="evidence" value="ECO:0007669"/>
    <property type="project" value="InterPro"/>
</dbReference>
<dbReference type="GO" id="GO:0048038">
    <property type="term" value="F:quinone binding"/>
    <property type="evidence" value="ECO:0007669"/>
    <property type="project" value="UniProtKB-KW"/>
</dbReference>
<evidence type="ECO:0000256" key="5">
    <source>
        <dbReference type="ARBA" id="ARBA00022692"/>
    </source>
</evidence>
<keyword evidence="5 14" id="KW-0812">Transmembrane</keyword>
<dbReference type="GO" id="GO:0008137">
    <property type="term" value="F:NADH dehydrogenase (ubiquinone) activity"/>
    <property type="evidence" value="ECO:0007669"/>
    <property type="project" value="InterPro"/>
</dbReference>
<dbReference type="GO" id="GO:0019684">
    <property type="term" value="P:photosynthesis, light reaction"/>
    <property type="evidence" value="ECO:0007669"/>
    <property type="project" value="UniProtKB-UniRule"/>
</dbReference>
<protein>
    <recommendedName>
        <fullName evidence="14">NAD(P)H-quinone oxidoreductase subunit 2, chloroplastic</fullName>
        <ecNumber evidence="14">7.1.1.-</ecNumber>
    </recommendedName>
    <alternativeName>
        <fullName evidence="14">NAD(P)H dehydrogenase, subunit 2</fullName>
    </alternativeName>
    <alternativeName>
        <fullName evidence="14">NADH-plastoquinone oxidoreductase subunit 2</fullName>
    </alternativeName>
</protein>
<keyword evidence="9 14" id="KW-1278">Translocase</keyword>
<dbReference type="NCBIfam" id="TIGR01770">
    <property type="entry name" value="NDH_I_N"/>
    <property type="match status" value="1"/>
</dbReference>
<feature type="transmembrane region" description="Helical" evidence="14">
    <location>
        <begin position="323"/>
        <end position="342"/>
    </location>
</feature>
<evidence type="ECO:0000256" key="10">
    <source>
        <dbReference type="ARBA" id="ARBA00022989"/>
    </source>
</evidence>
<dbReference type="GeneID" id="38332936"/>
<feature type="transmembrane region" description="Helical" evidence="14">
    <location>
        <begin position="99"/>
        <end position="119"/>
    </location>
</feature>
<dbReference type="GO" id="GO:0016655">
    <property type="term" value="F:oxidoreductase activity, acting on NAD(P)H, quinone or similar compound as acceptor"/>
    <property type="evidence" value="ECO:0007669"/>
    <property type="project" value="UniProtKB-UniRule"/>
</dbReference>
<comment type="subcellular location">
    <subcellularLocation>
        <location evidence="1">Membrane</location>
        <topology evidence="1">Multi-pass membrane protein</topology>
    </subcellularLocation>
    <subcellularLocation>
        <location evidence="14">Plastid</location>
        <location evidence="14">Chloroplast thylakoid membrane</location>
        <topology evidence="14">Multi-pass membrane protein</topology>
    </subcellularLocation>
</comment>
<keyword evidence="4 17" id="KW-0934">Plastid</keyword>
<feature type="transmembrane region" description="Helical" evidence="14">
    <location>
        <begin position="22"/>
        <end position="47"/>
    </location>
</feature>
<feature type="transmembrane region" description="Helical" evidence="14">
    <location>
        <begin position="126"/>
        <end position="143"/>
    </location>
</feature>
<evidence type="ECO:0000256" key="7">
    <source>
        <dbReference type="ARBA" id="ARBA00022857"/>
    </source>
</evidence>
<gene>
    <name evidence="14 17" type="primary">ndhB</name>
</gene>
<evidence type="ECO:0000256" key="2">
    <source>
        <dbReference type="ARBA" id="ARBA00022448"/>
    </source>
</evidence>
<evidence type="ECO:0000256" key="3">
    <source>
        <dbReference type="ARBA" id="ARBA00022528"/>
    </source>
</evidence>
<keyword evidence="7 14" id="KW-0521">NADP</keyword>
<feature type="transmembrane region" description="Helical" evidence="14">
    <location>
        <begin position="296"/>
        <end position="316"/>
    </location>
</feature>
<evidence type="ECO:0000256" key="9">
    <source>
        <dbReference type="ARBA" id="ARBA00022967"/>
    </source>
</evidence>
<keyword evidence="10 14" id="KW-1133">Transmembrane helix</keyword>
<evidence type="ECO:0000256" key="8">
    <source>
        <dbReference type="ARBA" id="ARBA00022957"/>
    </source>
</evidence>
<sequence>MIWHVQNENLILDSTRIFMKAFHLLLFDGSFIFPECILILGLILLLMIDSTSDQKDIPWLYFISSTSLVMSITALLFRWREEPMIIFSGNFQTNNFNEIFQFLILLCSTLCIPLSVEYIECTEMAITEFLLFVLTATLGGMFLCGANDLITIFVAPECFSLCSYLLSGYTKKDVRSNEATMKYLLMGGASSSILVHGFSWLYGSSGGEIELQEIVNGLINTQMYNSPGISIALIFITVGIGFKLSPAPSHQWTPDVYEGSPTPVVAFLSVTSKVAASASATRIFDIPFYFSSNEWHLLLEILAILSMILGNLIAITQTSMKRMLAYSSIGQIGYVIIGIIVGDSNGGYASMITYMLFYISMNLGTFACIVLFGLRTGTDNIRDYAGLYTKDPFLALSLALCLLSLGGLPPLAGFFGKLHLFWCGWQAGLYFLVSIGLLTSVISIYYYLKIIKLLMTGRNQEITPHVRNYRRSPLRSNNSIELSMIVCVIASTIPGISMNPIIAIAQDTLF</sequence>
<keyword evidence="2 14" id="KW-0813">Transport</keyword>
<dbReference type="PANTHER" id="PTHR22773">
    <property type="entry name" value="NADH DEHYDROGENASE"/>
    <property type="match status" value="1"/>
</dbReference>
<comment type="similarity">
    <text evidence="14">Belongs to the complex I subunit 2 family.</text>
</comment>
<evidence type="ECO:0000256" key="14">
    <source>
        <dbReference type="HAMAP-Rule" id="MF_00445"/>
    </source>
</evidence>
<keyword evidence="6 14" id="KW-0874">Quinone</keyword>
<evidence type="ECO:0000259" key="16">
    <source>
        <dbReference type="Pfam" id="PF19530"/>
    </source>
</evidence>
<dbReference type="PRINTS" id="PR01434">
    <property type="entry name" value="NADHDHGNASE5"/>
</dbReference>
<feature type="transmembrane region" description="Helical" evidence="14">
    <location>
        <begin position="427"/>
        <end position="448"/>
    </location>
</feature>
<evidence type="ECO:0000256" key="11">
    <source>
        <dbReference type="ARBA" id="ARBA00023027"/>
    </source>
</evidence>
<dbReference type="InterPro" id="IPR010096">
    <property type="entry name" value="NADH-Q_OxRdtase_suN/2"/>
</dbReference>
<evidence type="ECO:0000256" key="12">
    <source>
        <dbReference type="ARBA" id="ARBA00023078"/>
    </source>
</evidence>
<keyword evidence="11 14" id="KW-0520">NAD</keyword>
<feature type="transmembrane region" description="Helical" evidence="14">
    <location>
        <begin position="480"/>
        <end position="505"/>
    </location>
</feature>
<evidence type="ECO:0000256" key="13">
    <source>
        <dbReference type="ARBA" id="ARBA00023136"/>
    </source>
</evidence>
<evidence type="ECO:0000313" key="17">
    <source>
        <dbReference type="EMBL" id="AXZ71240.1"/>
    </source>
</evidence>
<feature type="domain" description="NAD(P)H-quinone oxidoreductase subunit 2 N-terminal" evidence="16">
    <location>
        <begin position="18"/>
        <end position="117"/>
    </location>
</feature>
<feature type="transmembrane region" description="Helical" evidence="14">
    <location>
        <begin position="393"/>
        <end position="415"/>
    </location>
</feature>
<dbReference type="AlphaFoldDB" id="A0A385KEH9"/>
<dbReference type="HAMAP" id="MF_00445">
    <property type="entry name" value="NDH1_NuoN_1"/>
    <property type="match status" value="1"/>
</dbReference>
<dbReference type="EMBL" id="MG182696">
    <property type="protein sequence ID" value="AXZ71240.1"/>
    <property type="molecule type" value="Genomic_DNA"/>
</dbReference>
<evidence type="ECO:0000259" key="15">
    <source>
        <dbReference type="Pfam" id="PF00361"/>
    </source>
</evidence>
<dbReference type="InterPro" id="IPR045693">
    <property type="entry name" value="Ndh2_N"/>
</dbReference>
<evidence type="ECO:0000256" key="4">
    <source>
        <dbReference type="ARBA" id="ARBA00022640"/>
    </source>
</evidence>
<dbReference type="Pfam" id="PF19530">
    <property type="entry name" value="Ndh2_N"/>
    <property type="match status" value="1"/>
</dbReference>
<dbReference type="GO" id="GO:0009535">
    <property type="term" value="C:chloroplast thylakoid membrane"/>
    <property type="evidence" value="ECO:0007669"/>
    <property type="project" value="UniProtKB-SubCell"/>
</dbReference>
<comment type="catalytic activity">
    <reaction evidence="14">
        <text>a plastoquinone + NADH + (n+1) H(+)(in) = a plastoquinol + NAD(+) + n H(+)(out)</text>
        <dbReference type="Rhea" id="RHEA:42608"/>
        <dbReference type="Rhea" id="RHEA-COMP:9561"/>
        <dbReference type="Rhea" id="RHEA-COMP:9562"/>
        <dbReference type="ChEBI" id="CHEBI:15378"/>
        <dbReference type="ChEBI" id="CHEBI:17757"/>
        <dbReference type="ChEBI" id="CHEBI:57540"/>
        <dbReference type="ChEBI" id="CHEBI:57945"/>
        <dbReference type="ChEBI" id="CHEBI:62192"/>
    </reaction>
</comment>
<dbReference type="Pfam" id="PF00361">
    <property type="entry name" value="Proton_antipo_M"/>
    <property type="match status" value="1"/>
</dbReference>
<name>A0A385KEH9_9MYRT</name>
<dbReference type="RefSeq" id="YP_009531893.1">
    <property type="nucleotide sequence ID" value="NC_039752.1"/>
</dbReference>
<dbReference type="InterPro" id="IPR001750">
    <property type="entry name" value="ND/Mrp_TM"/>
</dbReference>
<keyword evidence="12 14" id="KW-0793">Thylakoid</keyword>
<comment type="catalytic activity">
    <reaction evidence="14">
        <text>a plastoquinone + NADPH + (n+1) H(+)(in) = a plastoquinol + NADP(+) + n H(+)(out)</text>
        <dbReference type="Rhea" id="RHEA:42612"/>
        <dbReference type="Rhea" id="RHEA-COMP:9561"/>
        <dbReference type="Rhea" id="RHEA-COMP:9562"/>
        <dbReference type="ChEBI" id="CHEBI:15378"/>
        <dbReference type="ChEBI" id="CHEBI:17757"/>
        <dbReference type="ChEBI" id="CHEBI:57783"/>
        <dbReference type="ChEBI" id="CHEBI:58349"/>
        <dbReference type="ChEBI" id="CHEBI:62192"/>
    </reaction>
</comment>
<evidence type="ECO:0000256" key="6">
    <source>
        <dbReference type="ARBA" id="ARBA00022719"/>
    </source>
</evidence>
<feature type="transmembrane region" description="Helical" evidence="14">
    <location>
        <begin position="223"/>
        <end position="244"/>
    </location>
</feature>
<feature type="transmembrane region" description="Helical" evidence="14">
    <location>
        <begin position="59"/>
        <end position="79"/>
    </location>
</feature>
<reference evidence="17" key="1">
    <citation type="submission" date="2017-10" db="EMBL/GenBank/DDBJ databases">
        <authorList>
            <person name="Banno H."/>
            <person name="Chua N.-H."/>
        </authorList>
    </citation>
    <scope>NUCLEOTIDE SEQUENCE</scope>
</reference>
<feature type="domain" description="NADH:quinone oxidoreductase/Mrp antiporter transmembrane" evidence="15">
    <location>
        <begin position="146"/>
        <end position="443"/>
    </location>
</feature>